<feature type="domain" description="Pre-mRNA polyadenylation factor Fip1" evidence="6">
    <location>
        <begin position="154"/>
        <end position="196"/>
    </location>
</feature>
<evidence type="ECO:0000256" key="1">
    <source>
        <dbReference type="ARBA" id="ARBA00004123"/>
    </source>
</evidence>
<comment type="caution">
    <text evidence="7">The sequence shown here is derived from an EMBL/GenBank/DDBJ whole genome shotgun (WGS) entry which is preliminary data.</text>
</comment>
<evidence type="ECO:0000259" key="6">
    <source>
        <dbReference type="Pfam" id="PF05182"/>
    </source>
</evidence>
<dbReference type="EMBL" id="SPLM01000108">
    <property type="protein sequence ID" value="TMW60108.1"/>
    <property type="molecule type" value="Genomic_DNA"/>
</dbReference>
<reference evidence="7" key="1">
    <citation type="submission" date="2019-03" db="EMBL/GenBank/DDBJ databases">
        <title>Long read genome sequence of the mycoparasitic Pythium oligandrum ATCC 38472 isolated from sugarbeet rhizosphere.</title>
        <authorList>
            <person name="Gaulin E."/>
        </authorList>
    </citation>
    <scope>NUCLEOTIDE SEQUENCE</scope>
    <source>
        <strain evidence="7">ATCC 38472_TT</strain>
    </source>
</reference>
<comment type="similarity">
    <text evidence="2">Belongs to the FIP1 family.</text>
</comment>
<dbReference type="AlphaFoldDB" id="A0A8K1CBT1"/>
<proteinExistence type="inferred from homology"/>
<gene>
    <name evidence="7" type="ORF">Poli38472_000150</name>
</gene>
<dbReference type="InterPro" id="IPR044976">
    <property type="entry name" value="FIPS5/FIPS3-like"/>
</dbReference>
<evidence type="ECO:0000256" key="3">
    <source>
        <dbReference type="ARBA" id="ARBA00022664"/>
    </source>
</evidence>
<dbReference type="GO" id="GO:0005634">
    <property type="term" value="C:nucleus"/>
    <property type="evidence" value="ECO:0007669"/>
    <property type="project" value="UniProtKB-SubCell"/>
</dbReference>
<evidence type="ECO:0000256" key="5">
    <source>
        <dbReference type="SAM" id="MobiDB-lite"/>
    </source>
</evidence>
<dbReference type="Pfam" id="PF05182">
    <property type="entry name" value="Fip1"/>
    <property type="match status" value="1"/>
</dbReference>
<evidence type="ECO:0000256" key="4">
    <source>
        <dbReference type="ARBA" id="ARBA00023242"/>
    </source>
</evidence>
<comment type="subcellular location">
    <subcellularLocation>
        <location evidence="1">Nucleus</location>
    </subcellularLocation>
</comment>
<keyword evidence="3" id="KW-0507">mRNA processing</keyword>
<feature type="compositionally biased region" description="Gly residues" evidence="5">
    <location>
        <begin position="303"/>
        <end position="318"/>
    </location>
</feature>
<dbReference type="GO" id="GO:0006397">
    <property type="term" value="P:mRNA processing"/>
    <property type="evidence" value="ECO:0007669"/>
    <property type="project" value="UniProtKB-KW"/>
</dbReference>
<sequence>MEDEDFGEDVLITTKSERSAREAWAADAGKTEAPTDTAAKSAVVDEDEDLYGGVTINLNKAASAEARGATVKTEAGDDDEDDEDEEEVAILLTNDSKGAKPALRFTGSNRYVRSSFPGTSQHVPIGGTNMQKLEGEQDDIDDLAVFGGRRTAFDVDIDMLEDKPWRKPGVDISDYFNYGFDEHSWREYAAKQLHTRRQLAMEKTREQAARQAVSAANAAAAQDGKAPSGGSAQEGEQQGGPPGGQWGPMAGGMPPQGGPPGFMPPPRGWHPGMGPPPHGGRGFMPPPGWNGGGMPGHPPPGYWEGGGRGPPGGWMGPGGEERGGRGGRAVVMTEVAEANATHQNPMLLVIARAHDHVLLLLDVTETLVDGMHQKTATPRVVTVVHVIVIVTVTEAAIENASATETETESVLAKLVTETVIVRAPTATVTETRAVIANANVVALDPGTVTHGSVRVVTRAPLVVAATRVAVVDPVTHAPSGDIRA</sequence>
<feature type="compositionally biased region" description="Pro residues" evidence="5">
    <location>
        <begin position="256"/>
        <end position="288"/>
    </location>
</feature>
<dbReference type="PANTHER" id="PTHR36884">
    <property type="entry name" value="FIP1[III]-LIKE PROTEIN"/>
    <property type="match status" value="1"/>
</dbReference>
<dbReference type="OrthoDB" id="1917198at2759"/>
<organism evidence="7 8">
    <name type="scientific">Pythium oligandrum</name>
    <name type="common">Mycoparasitic fungus</name>
    <dbReference type="NCBI Taxonomy" id="41045"/>
    <lineage>
        <taxon>Eukaryota</taxon>
        <taxon>Sar</taxon>
        <taxon>Stramenopiles</taxon>
        <taxon>Oomycota</taxon>
        <taxon>Peronosporomycetes</taxon>
        <taxon>Pythiales</taxon>
        <taxon>Pythiaceae</taxon>
        <taxon>Pythium</taxon>
    </lineage>
</organism>
<feature type="region of interest" description="Disordered" evidence="5">
    <location>
        <begin position="201"/>
        <end position="326"/>
    </location>
</feature>
<feature type="compositionally biased region" description="Acidic residues" evidence="5">
    <location>
        <begin position="76"/>
        <end position="86"/>
    </location>
</feature>
<feature type="region of interest" description="Disordered" evidence="5">
    <location>
        <begin position="17"/>
        <end position="39"/>
    </location>
</feature>
<dbReference type="PANTHER" id="PTHR36884:SF4">
    <property type="entry name" value="FIP1[III]-LIKE PROTEIN"/>
    <property type="match status" value="1"/>
</dbReference>
<feature type="region of interest" description="Disordered" evidence="5">
    <location>
        <begin position="62"/>
        <end position="86"/>
    </location>
</feature>
<protein>
    <recommendedName>
        <fullName evidence="6">Pre-mRNA polyadenylation factor Fip1 domain-containing protein</fullName>
    </recommendedName>
</protein>
<evidence type="ECO:0000313" key="7">
    <source>
        <dbReference type="EMBL" id="TMW60108.1"/>
    </source>
</evidence>
<evidence type="ECO:0000256" key="2">
    <source>
        <dbReference type="ARBA" id="ARBA00007459"/>
    </source>
</evidence>
<dbReference type="InterPro" id="IPR007854">
    <property type="entry name" value="Fip1_dom"/>
</dbReference>
<keyword evidence="8" id="KW-1185">Reference proteome</keyword>
<feature type="compositionally biased region" description="Gly residues" evidence="5">
    <location>
        <begin position="237"/>
        <end position="250"/>
    </location>
</feature>
<accession>A0A8K1CBT1</accession>
<keyword evidence="4" id="KW-0539">Nucleus</keyword>
<feature type="compositionally biased region" description="Low complexity" evidence="5">
    <location>
        <begin position="209"/>
        <end position="236"/>
    </location>
</feature>
<name>A0A8K1CBT1_PYTOL</name>
<evidence type="ECO:0000313" key="8">
    <source>
        <dbReference type="Proteomes" id="UP000794436"/>
    </source>
</evidence>
<dbReference type="Proteomes" id="UP000794436">
    <property type="component" value="Unassembled WGS sequence"/>
</dbReference>